<dbReference type="NCBIfam" id="NF009023">
    <property type="entry name" value="PRK12359.1"/>
    <property type="match status" value="1"/>
</dbReference>
<keyword evidence="7 8" id="KW-0249">Electron transport</keyword>
<dbReference type="GO" id="GO:0010181">
    <property type="term" value="F:FMN binding"/>
    <property type="evidence" value="ECO:0007669"/>
    <property type="project" value="UniProtKB-UniRule"/>
</dbReference>
<dbReference type="InterPro" id="IPR001226">
    <property type="entry name" value="Flavodoxin_CS"/>
</dbReference>
<evidence type="ECO:0000256" key="5">
    <source>
        <dbReference type="ARBA" id="ARBA00022630"/>
    </source>
</evidence>
<evidence type="ECO:0000256" key="1">
    <source>
        <dbReference type="ARBA" id="ARBA00001917"/>
    </source>
</evidence>
<dbReference type="PANTHER" id="PTHR42809">
    <property type="entry name" value="FLAVODOXIN 2"/>
    <property type="match status" value="1"/>
</dbReference>
<organism evidence="10 11">
    <name type="scientific">Salinimonas sediminis</name>
    <dbReference type="NCBI Taxonomy" id="2303538"/>
    <lineage>
        <taxon>Bacteria</taxon>
        <taxon>Pseudomonadati</taxon>
        <taxon>Pseudomonadota</taxon>
        <taxon>Gammaproteobacteria</taxon>
        <taxon>Alteromonadales</taxon>
        <taxon>Alteromonadaceae</taxon>
        <taxon>Alteromonas/Salinimonas group</taxon>
        <taxon>Salinimonas</taxon>
    </lineage>
</organism>
<evidence type="ECO:0000256" key="8">
    <source>
        <dbReference type="PIRNR" id="PIRNR038996"/>
    </source>
</evidence>
<dbReference type="NCBIfam" id="TIGR01752">
    <property type="entry name" value="flav_long"/>
    <property type="match status" value="1"/>
</dbReference>
<sequence length="178" mass="20127">MSEPALSIGLFYGSTTCYTEMAAEKIQAQLNSLFDDQVVSLHNIKDEPLKHAEDFDILIFGISTWDFGELQEDWESHWDEVYQLAMQDKIVALFGLGDQLGYADWFQDALGMLHDALVAGGAKIVGYWPNQGYDFAHSKALTADKSQFVGLSLDDENQYDLTDERVETWCNQLLEELS</sequence>
<proteinExistence type="inferred from homology"/>
<dbReference type="GO" id="GO:0009055">
    <property type="term" value="F:electron transfer activity"/>
    <property type="evidence" value="ECO:0007669"/>
    <property type="project" value="UniProtKB-UniRule"/>
</dbReference>
<comment type="cofactor">
    <cofactor evidence="1 8">
        <name>FMN</name>
        <dbReference type="ChEBI" id="CHEBI:58210"/>
    </cofactor>
</comment>
<comment type="function">
    <text evidence="2 8">Low-potential electron donor to a number of redox enzymes.</text>
</comment>
<dbReference type="InterPro" id="IPR050619">
    <property type="entry name" value="Flavodoxin"/>
</dbReference>
<dbReference type="Proteomes" id="UP000262073">
    <property type="component" value="Chromosome"/>
</dbReference>
<name>A0A346NQE9_9ALTE</name>
<keyword evidence="5 8" id="KW-0285">Flavoprotein</keyword>
<evidence type="ECO:0000256" key="4">
    <source>
        <dbReference type="ARBA" id="ARBA00022448"/>
    </source>
</evidence>
<dbReference type="RefSeq" id="WP_117317956.1">
    <property type="nucleotide sequence ID" value="NZ_CP031769.1"/>
</dbReference>
<dbReference type="PROSITE" id="PS00201">
    <property type="entry name" value="FLAVODOXIN"/>
    <property type="match status" value="1"/>
</dbReference>
<dbReference type="OrthoDB" id="359268at2"/>
<evidence type="ECO:0000259" key="9">
    <source>
        <dbReference type="PROSITE" id="PS50902"/>
    </source>
</evidence>
<feature type="domain" description="Flavodoxin-like" evidence="9">
    <location>
        <begin position="8"/>
        <end position="174"/>
    </location>
</feature>
<evidence type="ECO:0000256" key="7">
    <source>
        <dbReference type="ARBA" id="ARBA00022982"/>
    </source>
</evidence>
<evidence type="ECO:0000313" key="10">
    <source>
        <dbReference type="EMBL" id="AXR07756.1"/>
    </source>
</evidence>
<dbReference type="Pfam" id="PF00258">
    <property type="entry name" value="Flavodoxin_1"/>
    <property type="match status" value="1"/>
</dbReference>
<evidence type="ECO:0000313" key="11">
    <source>
        <dbReference type="Proteomes" id="UP000262073"/>
    </source>
</evidence>
<keyword evidence="6 8" id="KW-0288">FMN</keyword>
<dbReference type="AlphaFoldDB" id="A0A346NQE9"/>
<reference evidence="10 11" key="1">
    <citation type="submission" date="2018-08" db="EMBL/GenBank/DDBJ databases">
        <title>Salinimonas sediminis sp. nov., a piezophilic bacterium isolated from a deep-sea sediment sample from the New Britain Trench.</title>
        <authorList>
            <person name="Cao J."/>
        </authorList>
    </citation>
    <scope>NUCLEOTIDE SEQUENCE [LARGE SCALE GENOMIC DNA]</scope>
    <source>
        <strain evidence="10 11">N102</strain>
    </source>
</reference>
<dbReference type="EMBL" id="CP031769">
    <property type="protein sequence ID" value="AXR07756.1"/>
    <property type="molecule type" value="Genomic_DNA"/>
</dbReference>
<evidence type="ECO:0000256" key="6">
    <source>
        <dbReference type="ARBA" id="ARBA00022643"/>
    </source>
</evidence>
<protein>
    <recommendedName>
        <fullName evidence="8">Flavodoxin</fullName>
    </recommendedName>
</protein>
<dbReference type="InterPro" id="IPR008254">
    <property type="entry name" value="Flavodoxin/NO_synth"/>
</dbReference>
<dbReference type="SUPFAM" id="SSF52218">
    <property type="entry name" value="Flavoproteins"/>
    <property type="match status" value="1"/>
</dbReference>
<keyword evidence="4 8" id="KW-0813">Transport</keyword>
<evidence type="ECO:0000256" key="3">
    <source>
        <dbReference type="ARBA" id="ARBA00005267"/>
    </source>
</evidence>
<dbReference type="KEGG" id="salm:D0Y50_16155"/>
<keyword evidence="11" id="KW-1185">Reference proteome</keyword>
<comment type="similarity">
    <text evidence="3 8">Belongs to the flavodoxin family.</text>
</comment>
<dbReference type="PANTHER" id="PTHR42809:SF3">
    <property type="entry name" value="FLAVODOXIN 2"/>
    <property type="match status" value="1"/>
</dbReference>
<dbReference type="PIRSF" id="PIRSF038996">
    <property type="entry name" value="FldA"/>
    <property type="match status" value="1"/>
</dbReference>
<dbReference type="Gene3D" id="3.40.50.360">
    <property type="match status" value="1"/>
</dbReference>
<dbReference type="InterPro" id="IPR010086">
    <property type="entry name" value="Flavodoxin_lc"/>
</dbReference>
<gene>
    <name evidence="10" type="primary">fldB</name>
    <name evidence="10" type="ORF">D0Y50_16155</name>
</gene>
<dbReference type="PROSITE" id="PS50902">
    <property type="entry name" value="FLAVODOXIN_LIKE"/>
    <property type="match status" value="1"/>
</dbReference>
<evidence type="ECO:0000256" key="2">
    <source>
        <dbReference type="ARBA" id="ARBA00003297"/>
    </source>
</evidence>
<accession>A0A346NQE9</accession>
<dbReference type="InterPro" id="IPR029039">
    <property type="entry name" value="Flavoprotein-like_sf"/>
</dbReference>